<protein>
    <recommendedName>
        <fullName evidence="4">Secreted protein</fullName>
    </recommendedName>
</protein>
<gene>
    <name evidence="2" type="ORF">NGB36_25245</name>
</gene>
<evidence type="ECO:0000313" key="2">
    <source>
        <dbReference type="EMBL" id="MCQ4083808.1"/>
    </source>
</evidence>
<dbReference type="Proteomes" id="UP001057702">
    <property type="component" value="Unassembled WGS sequence"/>
</dbReference>
<evidence type="ECO:0000313" key="3">
    <source>
        <dbReference type="Proteomes" id="UP001057702"/>
    </source>
</evidence>
<comment type="caution">
    <text evidence="2">The sequence shown here is derived from an EMBL/GenBank/DDBJ whole genome shotgun (WGS) entry which is preliminary data.</text>
</comment>
<organism evidence="2 3">
    <name type="scientific">Streptomyces humicola</name>
    <dbReference type="NCBI Taxonomy" id="2953240"/>
    <lineage>
        <taxon>Bacteria</taxon>
        <taxon>Bacillati</taxon>
        <taxon>Actinomycetota</taxon>
        <taxon>Actinomycetes</taxon>
        <taxon>Kitasatosporales</taxon>
        <taxon>Streptomycetaceae</taxon>
        <taxon>Streptomyces</taxon>
    </lineage>
</organism>
<name>A0ABT1Q1K3_9ACTN</name>
<evidence type="ECO:0008006" key="4">
    <source>
        <dbReference type="Google" id="ProtNLM"/>
    </source>
</evidence>
<reference evidence="2" key="1">
    <citation type="submission" date="2022-06" db="EMBL/GenBank/DDBJ databases">
        <title>Draft genome sequence of Streptomyces sp. RB6PN25 isolated from peat swamp forest in Thailand.</title>
        <authorList>
            <person name="Duangmal K."/>
            <person name="Klaysubun C."/>
        </authorList>
    </citation>
    <scope>NUCLEOTIDE SEQUENCE</scope>
    <source>
        <strain evidence="2">RB6PN25</strain>
    </source>
</reference>
<sequence length="155" mass="16505">MRSHKLKTALLIGAGTALATALAPASASASAASPAPSPAAQSRSGVIVLDCFANPQVRPSTYLIACGDGNNGLVSLHWSQWGPSSAVARGLDMVNDCQPYCAAGKFHSYPVTVRLDRVQPWPGHPKQRDYTEMHLSYTADTPPQTAREVTYRIVD</sequence>
<feature type="chain" id="PRO_5047214911" description="Secreted protein" evidence="1">
    <location>
        <begin position="32"/>
        <end position="155"/>
    </location>
</feature>
<evidence type="ECO:0000256" key="1">
    <source>
        <dbReference type="SAM" id="SignalP"/>
    </source>
</evidence>
<dbReference type="RefSeq" id="WP_255922809.1">
    <property type="nucleotide sequence ID" value="NZ_JANFNG010000026.1"/>
</dbReference>
<accession>A0ABT1Q1K3</accession>
<keyword evidence="3" id="KW-1185">Reference proteome</keyword>
<dbReference type="EMBL" id="JANFNG010000026">
    <property type="protein sequence ID" value="MCQ4083808.1"/>
    <property type="molecule type" value="Genomic_DNA"/>
</dbReference>
<proteinExistence type="predicted"/>
<keyword evidence="1" id="KW-0732">Signal</keyword>
<feature type="signal peptide" evidence="1">
    <location>
        <begin position="1"/>
        <end position="31"/>
    </location>
</feature>